<accession>A0ACB7ZGW2</accession>
<organism evidence="1 2">
    <name type="scientific">Vaccinium darrowii</name>
    <dbReference type="NCBI Taxonomy" id="229202"/>
    <lineage>
        <taxon>Eukaryota</taxon>
        <taxon>Viridiplantae</taxon>
        <taxon>Streptophyta</taxon>
        <taxon>Embryophyta</taxon>
        <taxon>Tracheophyta</taxon>
        <taxon>Spermatophyta</taxon>
        <taxon>Magnoliopsida</taxon>
        <taxon>eudicotyledons</taxon>
        <taxon>Gunneridae</taxon>
        <taxon>Pentapetalae</taxon>
        <taxon>asterids</taxon>
        <taxon>Ericales</taxon>
        <taxon>Ericaceae</taxon>
        <taxon>Vaccinioideae</taxon>
        <taxon>Vaccinieae</taxon>
        <taxon>Vaccinium</taxon>
    </lineage>
</organism>
<dbReference type="Proteomes" id="UP000828048">
    <property type="component" value="Chromosome 9"/>
</dbReference>
<comment type="caution">
    <text evidence="1">The sequence shown here is derived from an EMBL/GenBank/DDBJ whole genome shotgun (WGS) entry which is preliminary data.</text>
</comment>
<sequence length="133" mass="14988">MTSVIYVCIIEGPSGEHLPLPPIQFVSHEDNTKKGPSGENNKDEDDSGLSNLFELTEEPSVEQNKKFIENFPWRIAVDWWRVAVYSNPSAPSVIEDRCEADMEDDSVARSEIVVDEPLDGEHALVAEVFWEII</sequence>
<gene>
    <name evidence="1" type="ORF">Vadar_002831</name>
</gene>
<evidence type="ECO:0000313" key="1">
    <source>
        <dbReference type="EMBL" id="KAH7865147.1"/>
    </source>
</evidence>
<proteinExistence type="predicted"/>
<dbReference type="EMBL" id="CM037159">
    <property type="protein sequence ID" value="KAH7865147.1"/>
    <property type="molecule type" value="Genomic_DNA"/>
</dbReference>
<protein>
    <submittedName>
        <fullName evidence="1">Uncharacterized protein</fullName>
    </submittedName>
</protein>
<evidence type="ECO:0000313" key="2">
    <source>
        <dbReference type="Proteomes" id="UP000828048"/>
    </source>
</evidence>
<name>A0ACB7ZGW2_9ERIC</name>
<keyword evidence="2" id="KW-1185">Reference proteome</keyword>
<reference evidence="1 2" key="1">
    <citation type="journal article" date="2021" name="Hortic Res">
        <title>High-quality reference genome and annotation aids understanding of berry development for evergreen blueberry (Vaccinium darrowii).</title>
        <authorList>
            <person name="Yu J."/>
            <person name="Hulse-Kemp A.M."/>
            <person name="Babiker E."/>
            <person name="Staton M."/>
        </authorList>
    </citation>
    <scope>NUCLEOTIDE SEQUENCE [LARGE SCALE GENOMIC DNA]</scope>
    <source>
        <strain evidence="2">cv. NJ 8807/NJ 8810</strain>
        <tissue evidence="1">Young leaf</tissue>
    </source>
</reference>